<organism evidence="7 8">
    <name type="scientific">Kitasatospora herbaricolor</name>
    <dbReference type="NCBI Taxonomy" id="68217"/>
    <lineage>
        <taxon>Bacteria</taxon>
        <taxon>Bacillati</taxon>
        <taxon>Actinomycetota</taxon>
        <taxon>Actinomycetes</taxon>
        <taxon>Kitasatosporales</taxon>
        <taxon>Streptomycetaceae</taxon>
        <taxon>Kitasatospora</taxon>
    </lineage>
</organism>
<keyword evidence="1" id="KW-1133">Transmembrane helix</keyword>
<dbReference type="PANTHER" id="PTHR30298:SF0">
    <property type="entry name" value="PROTEIN YBFL-RELATED"/>
    <property type="match status" value="1"/>
</dbReference>
<evidence type="ECO:0000313" key="6">
    <source>
        <dbReference type="EMBL" id="WUS54379.1"/>
    </source>
</evidence>
<feature type="domain" description="H repeat-associated protein N-terminal" evidence="3">
    <location>
        <begin position="33"/>
        <end position="118"/>
    </location>
</feature>
<dbReference type="Pfam" id="PF01609">
    <property type="entry name" value="DDE_Tnp_1"/>
    <property type="match status" value="1"/>
</dbReference>
<dbReference type="InterPro" id="IPR047647">
    <property type="entry name" value="ISAs1_transpos"/>
</dbReference>
<dbReference type="InterPro" id="IPR002559">
    <property type="entry name" value="Transposase_11"/>
</dbReference>
<proteinExistence type="predicted"/>
<sequence>MPSSLIPTLARQRGGALGDLLADADRSADLAAVFDALSDPRRVRGRRYSLGALLVLCTAAVLAGATTVAAIARFAAGLDPALRARAGLIRGIPRACTLRRLLARLDGDALDTAVGTWLQHQAADPLTATTTCPGPVKRRAVAVDGKTLRGSRTRDRRAVHLLAAALHGTRTVIAQRQVDSKSNEITAFQPLLNPLDLTDTVVTFDAMLTQHDHARFLVEDKHAHYIALVKANHPTLHDQLRRLPWREVPLMDKTRTTAHGRDEIRRIKVATVPDLPFPHADQVLQIVRRRRVLATGRLSLERVYALTDLTMHQTTPAHLAQHVREHWGVEAVHHLRDVTLHEDASKIRTGHAPRTMASLRNTALGLADLAGWRNLAAATDHYRSHPGHALDLIKPGT</sequence>
<dbReference type="InterPro" id="IPR051698">
    <property type="entry name" value="Transposase_11-like"/>
</dbReference>
<name>A0ABZ1WJC4_9ACTN</name>
<dbReference type="EMBL" id="CP108482">
    <property type="protein sequence ID" value="WUS54355.1"/>
    <property type="molecule type" value="Genomic_DNA"/>
</dbReference>
<dbReference type="EMBL" id="CP108482">
    <property type="protein sequence ID" value="WUS54379.1"/>
    <property type="molecule type" value="Genomic_DNA"/>
</dbReference>
<evidence type="ECO:0000313" key="4">
    <source>
        <dbReference type="EMBL" id="WUS54351.1"/>
    </source>
</evidence>
<dbReference type="Proteomes" id="UP001432014">
    <property type="component" value="Chromosome"/>
</dbReference>
<reference evidence="7 8" key="1">
    <citation type="submission" date="2022-10" db="EMBL/GenBank/DDBJ databases">
        <title>The complete genomes of actinobacterial strains from the NBC collection.</title>
        <authorList>
            <person name="Joergensen T.S."/>
            <person name="Alvarez Arevalo M."/>
            <person name="Sterndorff E.B."/>
            <person name="Faurdal D."/>
            <person name="Vuksanovic O."/>
            <person name="Mourched A.-S."/>
            <person name="Charusanti P."/>
            <person name="Shaw S."/>
            <person name="Blin K."/>
            <person name="Weber T."/>
        </authorList>
    </citation>
    <scope>NUCLEOTIDE SEQUENCE [LARGE SCALE GENOMIC DNA]</scope>
    <source>
        <strain evidence="7 8">NBC_01247</strain>
    </source>
</reference>
<dbReference type="InterPro" id="IPR032806">
    <property type="entry name" value="YbfD_N"/>
</dbReference>
<dbReference type="NCBIfam" id="NF033564">
    <property type="entry name" value="transpos_ISAs1"/>
    <property type="match status" value="1"/>
</dbReference>
<dbReference type="RefSeq" id="WP_329492964.1">
    <property type="nucleotide sequence ID" value="NZ_CP108460.1"/>
</dbReference>
<keyword evidence="1" id="KW-0812">Transmembrane</keyword>
<feature type="domain" description="Transposase IS4-like" evidence="2">
    <location>
        <begin position="137"/>
        <end position="364"/>
    </location>
</feature>
<gene>
    <name evidence="4" type="ORF">OG469_01815</name>
    <name evidence="5" type="ORF">OG469_01835</name>
    <name evidence="6" type="ORF">OG469_01965</name>
    <name evidence="7" type="ORF">OG469_39100</name>
</gene>
<evidence type="ECO:0000259" key="3">
    <source>
        <dbReference type="Pfam" id="PF13808"/>
    </source>
</evidence>
<accession>A0ABZ1WJC4</accession>
<protein>
    <submittedName>
        <fullName evidence="7">ISAs1 family transposase</fullName>
    </submittedName>
</protein>
<evidence type="ECO:0000256" key="1">
    <source>
        <dbReference type="SAM" id="Phobius"/>
    </source>
</evidence>
<dbReference type="EMBL" id="CP108482">
    <property type="protein sequence ID" value="WUS54351.1"/>
    <property type="molecule type" value="Genomic_DNA"/>
</dbReference>
<evidence type="ECO:0000313" key="7">
    <source>
        <dbReference type="EMBL" id="WUS60977.1"/>
    </source>
</evidence>
<evidence type="ECO:0000313" key="5">
    <source>
        <dbReference type="EMBL" id="WUS54355.1"/>
    </source>
</evidence>
<dbReference type="EMBL" id="CP108482">
    <property type="protein sequence ID" value="WUS60977.1"/>
    <property type="molecule type" value="Genomic_DNA"/>
</dbReference>
<dbReference type="Pfam" id="PF13808">
    <property type="entry name" value="DDE_Tnp_1_assoc"/>
    <property type="match status" value="1"/>
</dbReference>
<evidence type="ECO:0000313" key="8">
    <source>
        <dbReference type="Proteomes" id="UP001432014"/>
    </source>
</evidence>
<keyword evidence="1" id="KW-0472">Membrane</keyword>
<keyword evidence="8" id="KW-1185">Reference proteome</keyword>
<dbReference type="PANTHER" id="PTHR30298">
    <property type="entry name" value="H REPEAT-ASSOCIATED PREDICTED TRANSPOSASE"/>
    <property type="match status" value="1"/>
</dbReference>
<evidence type="ECO:0000259" key="2">
    <source>
        <dbReference type="Pfam" id="PF01609"/>
    </source>
</evidence>
<feature type="transmembrane region" description="Helical" evidence="1">
    <location>
        <begin position="50"/>
        <end position="75"/>
    </location>
</feature>